<gene>
    <name evidence="13" type="ORF">GCM10012286_11820</name>
</gene>
<feature type="domain" description="Carrier" evidence="10">
    <location>
        <begin position="1651"/>
        <end position="1726"/>
    </location>
</feature>
<dbReference type="Gene3D" id="3.40.366.10">
    <property type="entry name" value="Malonyl-Coenzyme A Acyl Carrier Protein, domain 2"/>
    <property type="match status" value="3"/>
</dbReference>
<dbReference type="InterPro" id="IPR016039">
    <property type="entry name" value="Thiolase-like"/>
</dbReference>
<dbReference type="InterPro" id="IPR020806">
    <property type="entry name" value="PKS_PP-bd"/>
</dbReference>
<dbReference type="Gene3D" id="3.30.70.3290">
    <property type="match status" value="3"/>
</dbReference>
<dbReference type="Pfam" id="PF21089">
    <property type="entry name" value="PKS_DH_N"/>
    <property type="match status" value="1"/>
</dbReference>
<feature type="region of interest" description="Disordered" evidence="9">
    <location>
        <begin position="1"/>
        <end position="32"/>
    </location>
</feature>
<dbReference type="EMBL" id="BMNG01000002">
    <property type="protein sequence ID" value="GGO37797.1"/>
    <property type="molecule type" value="Genomic_DNA"/>
</dbReference>
<evidence type="ECO:0000256" key="5">
    <source>
        <dbReference type="ARBA" id="ARBA00023194"/>
    </source>
</evidence>
<dbReference type="NCBIfam" id="NF045894">
    <property type="entry name" value="PKS_plus_SDR"/>
    <property type="match status" value="2"/>
</dbReference>
<dbReference type="InterPro" id="IPR009081">
    <property type="entry name" value="PP-bd_ACP"/>
</dbReference>
<dbReference type="Pfam" id="PF00698">
    <property type="entry name" value="Acyl_transf_1"/>
    <property type="match status" value="3"/>
</dbReference>
<dbReference type="CDD" id="cd00833">
    <property type="entry name" value="PKS"/>
    <property type="match status" value="3"/>
</dbReference>
<dbReference type="InterPro" id="IPR006162">
    <property type="entry name" value="Ppantetheine_attach_site"/>
</dbReference>
<dbReference type="InterPro" id="IPR050091">
    <property type="entry name" value="PKS_NRPS_Biosynth_Enz"/>
</dbReference>
<comment type="pathway">
    <text evidence="1">Antibiotic biosynthesis.</text>
</comment>
<evidence type="ECO:0000313" key="14">
    <source>
        <dbReference type="Proteomes" id="UP000656881"/>
    </source>
</evidence>
<dbReference type="PROSITE" id="PS00606">
    <property type="entry name" value="KS3_1"/>
    <property type="match status" value="3"/>
</dbReference>
<feature type="region of interest" description="C-terminal hotdog fold" evidence="8">
    <location>
        <begin position="4393"/>
        <end position="4537"/>
    </location>
</feature>
<dbReference type="PANTHER" id="PTHR43775:SF51">
    <property type="entry name" value="INACTIVE PHENOLPHTHIOCEROL SYNTHESIS POLYKETIDE SYNTHASE TYPE I PKS1-RELATED"/>
    <property type="match status" value="1"/>
</dbReference>
<protein>
    <recommendedName>
        <fullName evidence="15">SDR family NAD(P)-dependent oxidoreductase</fullName>
    </recommendedName>
</protein>
<dbReference type="InterPro" id="IPR041618">
    <property type="entry name" value="PKS_DE"/>
</dbReference>
<keyword evidence="2" id="KW-0596">Phosphopantetheine</keyword>
<dbReference type="Pfam" id="PF02801">
    <property type="entry name" value="Ketoacyl-synt_C"/>
    <property type="match status" value="3"/>
</dbReference>
<sequence length="5228" mass="543723">MSDFEEFADNSHPEVRPHPESLRDTLEGRPRAEQERRLRAMVAGEVAAVLGGADGERPSGDLSRPFLDLGLDSLTAVELHRRLQRATGLKLPVTTVFDHPSADALARHLRAELFDTADTAYVPAAARRADDEPIAIVAMSCRLPGGVETPEELWQLVADGVDAISDFPADRGWDLSALYDTDPDRPGTSYVREGGFLHDAGEFDADFFGLSPREALATDPQQRLLLEASWEALERAGIDPATLRDSGTGVFVGAETQEYGPRLSDAGDGLEGYLVTGTAASVASGRIAYTLGLQGPTMTVDTACSSSLVALHLAVQALRQGECALALAGGVVVMASPGSFLAFSRQRGLAADGRCKPFAQAADGTAWGEGVGMLVLERLSDARRNGHRVLAVVRGSAVNQDGASNGLTAPNGPSQQRVIRAALADAGLTPADVDAVEAHGTGTTLGDPIEAQALISTYGKDRPEGQEPLWLGSLKSNVGHTQAAAGVVGVIKMVQAIDQGLLPKTLHVDEPSSHVDWSEGAVELLTEARAWPERADGAPRRAGVSSFGMSGTNAHVVVEQPPAEEAVGDAAFSEGESSGGAASAVVAGLVPVALSAKTPEALRAQAGRLREHLLAHGELGVGDVAWSLAVARSRFEHRGVVVGRDRDELLAGLEALAADDATSGQVVSSGGAAVAQVVSGRAQGGTTSGGVRPVFVFPGQGSQWAGMARELLDSSPVFAERMGECADALGPFVDWDLFDELSGERFDRVDVVQPVLFAVMVSLAAVWRAAGVEPAAVVGHSQGEIAAACVAGALSLEDAAWVVALRSQAILELSGRGGMVSVPLPEEQARTILAQWGDDLSVAAVNGPAHVVVSGSSQALEELVAQCVARDIRARTIPVDYASHSAHVEAIEEHLARVLAPVAPRSPDVPLYSTLTGDWLTDDTLMDADYWYRNLRRTVLFEHATRGLLAEGHDLFIEMSPHPVLTVPVQATIDDAESPASTLGSLRRDEGGARRLLASLAEAHVRGAELDWAALFPGGRAVVDLPTYPFQRRHFWLTEERAPGSGSGGAPAATDAAETRFWDAVEREDVDELTSTLGETLGGAAQGALSEVLPGLSAWRRQRRERAVIDSWRHRVAWQPLPGGRMPSAGLSGRWLVVVPDSAQDHPWVTGVIDALGASGAEPVRWGVGAGSVTRAALGERLREVAGDDAGNDDAGAGAGAGSDSADVPFVGVVSLLGLDETPLEDHSAVPAGLAATVALVQALGDTGSDARLWALTQGAVSTGRSDRLDHPAQAHLWGLGRTVALEHPDRWGGLVDVPPTYDTRAGSRLTAILAAATQGTAAGTSAEDQLAVRGSGVFVRRLLRGEATGADLTRHTRWTPRGTVLVTGGTGALGGHVARWLAREGAAHLVLTSRRGLDAPGATELRAELEAHGARVTVAACDAADREALARVLDEIPADTPLTAVVHTAGILDDGIVDGLTPARFDGVLRPKSPAAAALHELTRDLDLDAFVLYSSASGALGSAGQANYAAANAYLDALAEQRRADGLPATSIAWGTWDGAGLADTAVRSDRARRDGMPPMPPEPAVAALRDAVERGDANVVIAAVDWDTFLPGFIAARPNPLFDAIPEVRRLTADPADGGTPAPSGTPTVTGPDWIRRLAPLPAAERDAALVTFVRSQAAAVLGHSAPDAIDPARAFRELGFDSLTAVELRNRVQAATALRLPASLVFDYPNSTVLAAYLRDEAFGAAQTSESAPRVTADNAPDDGDPIAIVAMSCRFPGDVRSPEDLWRLVAEGRDAMGEFPADRGWDLADLYDPDPDRAGRTYVREGGFLRDAGEFDADFFGISPREALAMDPQQRHLLETSWELFERAGIDPTTLRGTRAGVFVGSNGDDYISRNSAVPQDIEGHVLTGNAVSVMSGRLSYAFGLEGPAVTVDTACSASLVALHLAAQSLRQGECDMALAGGVTVMASPDTFVQFSRQRGLAVDGRCKAFAEAADGTGWGEGVGLLLLERLSDARRLGHEVLAVVRGSAVNQDGASNGLTAPNGPSQQRVIRAALANAGLTAGDVDAVEAHGTGTTLGDPIEAQALLATYGKERSAGQPLWLGSIKSNIGHTQAAAGVAGVIKMVMAMRAGVLPPSLHVDEPSSHVDWSAGAVELLTEARDWPGREGAPRRAGVSSFGVSGTNAHVIVEQVLVADPEPTVSAKTSVLSSVLPWLVSARSADALRAQAGRLVEHVAACDTLDCVDAGWSLLSGRAALDHRAVVIGQGRGQFLSGLEALASGSGSGVVSGSVVEGRLGVVFTGQGSQRLGMGRELYETFPVFADALDEVCAHLDGLLDRPLKDVMFGTDAGVLEQTGYAQPALFAVEVALYRLAESMGVRPEIVGGHSIGELVAAYVAGVWSLEDAAQLVAARGRLMQSLPEGGAMLAVQAAEGDVLPLLEGMEDRAGVAAVNGPTQVVLSGDRTVLEGLEEILRGAGRKVRWLKVSHAFHSPLMDPVLDDFRRVAEGLTYGEPVLPVVSNLTGKLATADELKDPDYWVRHIREAVRFHDGLGAVAAFGATTLLELGPDSVLTAMAHDTLTDPAAQAGLIGALRKDRPETDAFLTALAKAYVRGVEVDWAPLYAPVEARRRVDLPTYAFQRDHYWLELAATTAGSATRADGFGDEVEARFWEAVEREDLESLSAELGAEGDVRGGALGEVLPVLSSWRRQRRETSTVGRWMYRESWKPLAGLAPAAFDGTWWVVAPADEGAHPWVAAAVAGLEARGARVIRIAVGGDEARREVLAGRLRELLDEQVESGVGHPQGVLSLLALDDSEGSAHPTVGAGLEGVLALLQALGDADVAAPMWAATCGAVTTGRSDRLAAPAQAAVWGMGRVAALEQPQRWGGLVDLPAHTDERAGLRLADALGAPSGEDQVAVRGSGVFVRRLVRAPLGDVAPGERSPGRPSGLSSGRSPEWSSRGTVLVTGGTGALGGHVARWLAGAGAEHLVLTSRRGPDAPGAPELRAELEQMGVRVTVAACDAADREALARVLDGIPEDVPLTGVFHTAGVLDDGVLDGLTAERFATVFRPKAQAALNLHELTHDSDHLTAFVLFSSVAGSMGIGGQGNYAAANAFLDAFAEHRRSLGLPALSLAWGPWAGGGMAVDGGVVEQRVRGSGMPPMAPDLAVAAMGALLADAARAADTVSDPDVGSTAGVATTAGAAAITLADVEWDQYAPTYAMARPCHLFDQLTGPPASTEASTSGPDRQSARGAAPSSLVDQLAALPAAERERALLDLVRDRVATVLGYPATKTVDATRPFKDLGFDSLTAVELRNLIGAASGLHLPATLVFDHPTPAALAGHLRGELLDGLTPAHASAAAAPSVPGAPVDGDPIAIVAMSCRFPGGVRSPEDLWRLLHDGKDAIGDMPDDRGWNVDALYHPDPDHAGTSYVREGGFLHDMAEFDADFFGISPREALAMDPQQRLLLETAWEAFERAGIDPATLRGSRTGVFSGTNGQDYEDVLRTAPDRGEGYLGTGNAASVVSGRLSYAFGLEGPAVTVDTACSSSLVALHLAAQALRQGECDMALAGGVTVMSTPDTFVEFSRQRGLAVDGRCKAFAEAADGTGWGEGVGLLLLERLSDARRLGHEVLAVVRGSAVNQDGASNGLTAPNGPSQQRVIRAALANAGLTAGDVDAVEAHGTGTTLGDPIEAQALLATYGKERSAGEPLWLGSIKSNIGHTQAAAGVAGVIKMVLAMQEGILPQTLHVDRPSTHVDWSAGSVELLAEAREWPGRESAPRRAGVSSFGVSGTNAHVIVEQASVAAPTVAAKTSVLSTATPWLVSGRSAEALRAQAGRLREHVVARAELEPADVGWSLLSGRAAHEHRAVVFGRERDEFLAGLEVIVAGGSSVVSGSAVEGRLGVVFTGQGSQRIGMGRELYEAFPVFADALDEVCAHLDGLLDRPLKDVMFGTDAGLLEQTGYAQPALFAVEVALYRLAESFGVRPEIVGGHSIGELTAAYVAGLWSLEDAAQLVAARGRLMQSLPEGGAMLAVQATEADVLPLLEGMSDKVGVAAVNGPAQVVLSGDGEALAGLEETFRGDGRKVRRLKVSHAFHSPLMDPVLGDFRKVAENLTYRDLVLPVVSNVTGELAEPAQLQDPEYWVRHVRDAVRFHGGLGALTDFGATTLLELGPDAVLTAMAHDTLTDPAAQTGLIAAVRKDRPEPDTFLTALARLHVRGADVDFAPLYEPAGSRHRVDLPTYAFQGRRYWPRAGAGAVGDVSATGLVSAGHPLLGAAVPLVDTGGHLLTGRLSVATHPWLADHAVAGRVLLPGTAFVELAIRAGDEVGCGVLEELTLAAPLVLPERGAVQLQVSVGAADENGRSSVSVHSRDEGDPEEPWVRHAAGFLSSAPDEADEEEPESGLAQWPPTGAEPIDDADSLYDRLAETGYGYGPVFQGLRAAWRRGDEVFAEVALPEEEATDAAAFTLHPALLDAALHATLLLPRRQDGDDERQGLGLPFAWSGVRLRRAGAATVRVRLSSAGADSVTLTLADEGGQVVATVDSLVSRPVSDDQLGGGAVRDSMFHVEWKRQPAAAAEPVPLAVLGGDGLVAGARSFADLAVLGAAVEAGEELPATVVWPASSAGVRASAADPDGPVRPLVRPEDVSAFLADALGVVQAWLADERFADARLVVVTRGAAPVEGTGADLDPAGAALWGLVRSAQVENPGRFVLVDAETAPGVDSGTGANPIDASALAAALAAGEPEVAVRDGAVWVPRLTRPTTRVSAAPAEEAAAPFGEGTVLVTGAFGGLGRVVARHLAGHHRVRDLLLVSRRGDAAAGADELRAELEAAGTKVTVAACDVADRDALAALLDEAGGELSAVVHVAGVLDDGVVTSLTPERLDTVLRPKADAALHLHELTAGLDLSAFVLFSSAAGVLGSPGQANYAAANSLLDALAVVRRAQGLPATSLAWGLWAQDSDMTGKLDGTDLGRMARGGVAALATEEGLALLDTAVTDRTLTAPEAPATLVPLRLDTASLRAAAGPDGVQPVFSDLVRTPARRVDRAQARSGNPAAANGTDPGTPALVQQLAGLSGADRERALLDAVRGNVATVLGHSGPEAIGATRGFLELGVDSLTAVELRNRLNSLSGLRLPATLIFDYPSPTALADYLDESLPHADGTAAESSVGARPGGVVAELAGLEAALAAGPPSDDERAAVRGRLRALLGRLDAAEPGGADALAAEAVADKLEDADDDDMFDFIDNELGVS</sequence>
<dbReference type="InterPro" id="IPR014043">
    <property type="entry name" value="Acyl_transferase_dom"/>
</dbReference>
<dbReference type="InterPro" id="IPR049552">
    <property type="entry name" value="PKS_DH_N"/>
</dbReference>
<dbReference type="InterPro" id="IPR036291">
    <property type="entry name" value="NAD(P)-bd_dom_sf"/>
</dbReference>
<dbReference type="Pfam" id="PF18369">
    <property type="entry name" value="PKS_DE"/>
    <property type="match status" value="2"/>
</dbReference>
<dbReference type="CDD" id="cd08952">
    <property type="entry name" value="KR_1_SDR_x"/>
    <property type="match status" value="2"/>
</dbReference>
<reference evidence="14" key="1">
    <citation type="journal article" date="2019" name="Int. J. Syst. Evol. Microbiol.">
        <title>The Global Catalogue of Microorganisms (GCM) 10K type strain sequencing project: providing services to taxonomists for standard genome sequencing and annotation.</title>
        <authorList>
            <consortium name="The Broad Institute Genomics Platform"/>
            <consortium name="The Broad Institute Genome Sequencing Center for Infectious Disease"/>
            <person name="Wu L."/>
            <person name="Ma J."/>
        </authorList>
    </citation>
    <scope>NUCLEOTIDE SEQUENCE [LARGE SCALE GENOMIC DNA]</scope>
    <source>
        <strain evidence="14">CGMCC 4.7349</strain>
    </source>
</reference>
<dbReference type="InterPro" id="IPR013968">
    <property type="entry name" value="PKS_KR"/>
</dbReference>
<accession>A0ABQ2LK61</accession>
<dbReference type="InterPro" id="IPR057326">
    <property type="entry name" value="KR_dom"/>
</dbReference>
<dbReference type="Gene3D" id="3.10.129.110">
    <property type="entry name" value="Polyketide synthase dehydratase"/>
    <property type="match status" value="1"/>
</dbReference>
<dbReference type="Gene3D" id="1.10.1200.10">
    <property type="entry name" value="ACP-like"/>
    <property type="match status" value="4"/>
</dbReference>
<feature type="domain" description="Ketosynthase family 3 (KS3)" evidence="11">
    <location>
        <begin position="131"/>
        <end position="560"/>
    </location>
</feature>
<evidence type="ECO:0000259" key="10">
    <source>
        <dbReference type="PROSITE" id="PS50075"/>
    </source>
</evidence>
<dbReference type="SMART" id="SM00822">
    <property type="entry name" value="PKS_KR"/>
    <property type="match status" value="3"/>
</dbReference>
<dbReference type="PROSITE" id="PS00012">
    <property type="entry name" value="PHOSPHOPANTETHEINE"/>
    <property type="match status" value="3"/>
</dbReference>
<dbReference type="InterPro" id="IPR032821">
    <property type="entry name" value="PKS_assoc"/>
</dbReference>
<keyword evidence="4" id="KW-0808">Transferase</keyword>
<dbReference type="SMART" id="SM01294">
    <property type="entry name" value="PKS_PP_betabranch"/>
    <property type="match status" value="4"/>
</dbReference>
<dbReference type="SMART" id="SM00827">
    <property type="entry name" value="PKS_AT"/>
    <property type="match status" value="3"/>
</dbReference>
<dbReference type="Pfam" id="PF14765">
    <property type="entry name" value="PS-DH"/>
    <property type="match status" value="1"/>
</dbReference>
<evidence type="ECO:0000256" key="1">
    <source>
        <dbReference type="ARBA" id="ARBA00004792"/>
    </source>
</evidence>
<dbReference type="SUPFAM" id="SSF53901">
    <property type="entry name" value="Thiolase-like"/>
    <property type="match status" value="3"/>
</dbReference>
<dbReference type="PROSITE" id="PS50075">
    <property type="entry name" value="CARRIER"/>
    <property type="match status" value="4"/>
</dbReference>
<dbReference type="Pfam" id="PF22621">
    <property type="entry name" value="CurL-like_PKS_C"/>
    <property type="match status" value="1"/>
</dbReference>
<keyword evidence="3" id="KW-0597">Phosphoprotein</keyword>
<feature type="region of interest" description="Disordered" evidence="9">
    <location>
        <begin position="2918"/>
        <end position="2945"/>
    </location>
</feature>
<evidence type="ECO:0000256" key="2">
    <source>
        <dbReference type="ARBA" id="ARBA00022450"/>
    </source>
</evidence>
<evidence type="ECO:0000313" key="13">
    <source>
        <dbReference type="EMBL" id="GGO37797.1"/>
    </source>
</evidence>
<dbReference type="InterPro" id="IPR020841">
    <property type="entry name" value="PKS_Beta-ketoAc_synthase_dom"/>
</dbReference>
<dbReference type="InterPro" id="IPR018201">
    <property type="entry name" value="Ketoacyl_synth_AS"/>
</dbReference>
<dbReference type="InterPro" id="IPR016035">
    <property type="entry name" value="Acyl_Trfase/lysoPLipase"/>
</dbReference>
<dbReference type="InterPro" id="IPR001227">
    <property type="entry name" value="Ac_transferase_dom_sf"/>
</dbReference>
<dbReference type="Pfam" id="PF00550">
    <property type="entry name" value="PP-binding"/>
    <property type="match status" value="4"/>
</dbReference>
<dbReference type="InterPro" id="IPR014030">
    <property type="entry name" value="Ketoacyl_synth_N"/>
</dbReference>
<dbReference type="SMART" id="SM00825">
    <property type="entry name" value="PKS_KS"/>
    <property type="match status" value="3"/>
</dbReference>
<feature type="domain" description="PKS/mFAS DH" evidence="12">
    <location>
        <begin position="4252"/>
        <end position="4537"/>
    </location>
</feature>
<feature type="domain" description="Ketosynthase family 3 (KS3)" evidence="11">
    <location>
        <begin position="3354"/>
        <end position="3781"/>
    </location>
</feature>
<evidence type="ECO:0008006" key="15">
    <source>
        <dbReference type="Google" id="ProtNLM"/>
    </source>
</evidence>
<evidence type="ECO:0000259" key="11">
    <source>
        <dbReference type="PROSITE" id="PS52004"/>
    </source>
</evidence>
<evidence type="ECO:0000256" key="3">
    <source>
        <dbReference type="ARBA" id="ARBA00022553"/>
    </source>
</evidence>
<dbReference type="SUPFAM" id="SSF52151">
    <property type="entry name" value="FabD/lysophospholipase-like"/>
    <property type="match status" value="3"/>
</dbReference>
<feature type="domain" description="Ketosynthase family 3 (KS3)" evidence="11">
    <location>
        <begin position="1748"/>
        <end position="2175"/>
    </location>
</feature>
<dbReference type="Gene3D" id="3.40.50.720">
    <property type="entry name" value="NAD(P)-binding Rossmann-like Domain"/>
    <property type="match status" value="3"/>
</dbReference>
<name>A0ABQ2LK61_9ACTN</name>
<feature type="region of interest" description="N-terminal hotdog fold" evidence="8">
    <location>
        <begin position="4252"/>
        <end position="4376"/>
    </location>
</feature>
<feature type="region of interest" description="Disordered" evidence="9">
    <location>
        <begin position="4372"/>
        <end position="4398"/>
    </location>
</feature>
<dbReference type="PANTHER" id="PTHR43775">
    <property type="entry name" value="FATTY ACID SYNTHASE"/>
    <property type="match status" value="1"/>
</dbReference>
<evidence type="ECO:0000259" key="12">
    <source>
        <dbReference type="PROSITE" id="PS52019"/>
    </source>
</evidence>
<keyword evidence="7" id="KW-0012">Acyltransferase</keyword>
<dbReference type="Pfam" id="PF08659">
    <property type="entry name" value="KR"/>
    <property type="match status" value="3"/>
</dbReference>
<feature type="compositionally biased region" description="Low complexity" evidence="9">
    <location>
        <begin position="2922"/>
        <end position="2945"/>
    </location>
</feature>
<dbReference type="SUPFAM" id="SSF47336">
    <property type="entry name" value="ACP-like"/>
    <property type="match status" value="4"/>
</dbReference>
<feature type="domain" description="Carrier" evidence="10">
    <location>
        <begin position="3255"/>
        <end position="3330"/>
    </location>
</feature>
<feature type="region of interest" description="Disordered" evidence="9">
    <location>
        <begin position="5022"/>
        <end position="5045"/>
    </location>
</feature>
<feature type="domain" description="Carrier" evidence="10">
    <location>
        <begin position="29"/>
        <end position="113"/>
    </location>
</feature>
<dbReference type="Pfam" id="PF16197">
    <property type="entry name" value="KAsynt_C_assoc"/>
    <property type="match status" value="2"/>
</dbReference>
<dbReference type="Gene3D" id="3.40.47.10">
    <property type="match status" value="3"/>
</dbReference>
<dbReference type="SUPFAM" id="SSF51735">
    <property type="entry name" value="NAD(P)-binding Rossmann-fold domains"/>
    <property type="match status" value="6"/>
</dbReference>
<evidence type="ECO:0000256" key="7">
    <source>
        <dbReference type="ARBA" id="ARBA00023315"/>
    </source>
</evidence>
<dbReference type="Gene3D" id="6.10.140.1830">
    <property type="match status" value="2"/>
</dbReference>
<dbReference type="InterPro" id="IPR042104">
    <property type="entry name" value="PKS_dehydratase_sf"/>
</dbReference>
<dbReference type="InterPro" id="IPR014031">
    <property type="entry name" value="Ketoacyl_synth_C"/>
</dbReference>
<keyword evidence="14" id="KW-1185">Reference proteome</keyword>
<dbReference type="Pfam" id="PF22953">
    <property type="entry name" value="SpnB_Rossmann"/>
    <property type="match status" value="1"/>
</dbReference>
<feature type="region of interest" description="Disordered" evidence="9">
    <location>
        <begin position="1616"/>
        <end position="1636"/>
    </location>
</feature>
<dbReference type="SUPFAM" id="SSF55048">
    <property type="entry name" value="Probable ACP-binding domain of malonyl-CoA ACP transacylase"/>
    <property type="match status" value="3"/>
</dbReference>
<comment type="caution">
    <text evidence="13">The sequence shown here is derived from an EMBL/GenBank/DDBJ whole genome shotgun (WGS) entry which is preliminary data.</text>
</comment>
<dbReference type="InterPro" id="IPR036736">
    <property type="entry name" value="ACP-like_sf"/>
</dbReference>
<dbReference type="Pfam" id="PF00109">
    <property type="entry name" value="ketoacyl-synt"/>
    <property type="match status" value="3"/>
</dbReference>
<dbReference type="InterPro" id="IPR020807">
    <property type="entry name" value="PKS_DH"/>
</dbReference>
<keyword evidence="5" id="KW-0045">Antibiotic biosynthesis</keyword>
<dbReference type="InterPro" id="IPR055123">
    <property type="entry name" value="SpnB-like_Rossmann"/>
</dbReference>
<dbReference type="PROSITE" id="PS52004">
    <property type="entry name" value="KS3_2"/>
    <property type="match status" value="3"/>
</dbReference>
<keyword evidence="6" id="KW-0511">Multifunctional enzyme</keyword>
<dbReference type="InterPro" id="IPR049900">
    <property type="entry name" value="PKS_mFAS_DH"/>
</dbReference>
<evidence type="ECO:0000256" key="8">
    <source>
        <dbReference type="PROSITE-ProRule" id="PRU01363"/>
    </source>
</evidence>
<dbReference type="Proteomes" id="UP000656881">
    <property type="component" value="Unassembled WGS sequence"/>
</dbReference>
<organism evidence="13 14">
    <name type="scientific">Streptomyces lasiicapitis</name>
    <dbReference type="NCBI Taxonomy" id="1923961"/>
    <lineage>
        <taxon>Bacteria</taxon>
        <taxon>Bacillati</taxon>
        <taxon>Actinomycetota</taxon>
        <taxon>Actinomycetes</taxon>
        <taxon>Kitasatosporales</taxon>
        <taxon>Streptomycetaceae</taxon>
        <taxon>Streptomyces</taxon>
    </lineage>
</organism>
<feature type="active site" description="Proton acceptor; for dehydratase activity" evidence="8">
    <location>
        <position position="4284"/>
    </location>
</feature>
<proteinExistence type="predicted"/>
<feature type="compositionally biased region" description="Basic and acidic residues" evidence="9">
    <location>
        <begin position="9"/>
        <end position="32"/>
    </location>
</feature>
<dbReference type="InterPro" id="IPR049551">
    <property type="entry name" value="PKS_DH_C"/>
</dbReference>
<dbReference type="CDD" id="cd08956">
    <property type="entry name" value="KR_3_FAS_SDR_x"/>
    <property type="match status" value="1"/>
</dbReference>
<evidence type="ECO:0000256" key="9">
    <source>
        <dbReference type="SAM" id="MobiDB-lite"/>
    </source>
</evidence>
<dbReference type="PROSITE" id="PS52019">
    <property type="entry name" value="PKS_MFAS_DH"/>
    <property type="match status" value="1"/>
</dbReference>
<dbReference type="InterPro" id="IPR016036">
    <property type="entry name" value="Malonyl_transacylase_ACP-bd"/>
</dbReference>
<dbReference type="InterPro" id="IPR018247">
    <property type="entry name" value="EF_Hand_1_Ca_BS"/>
</dbReference>
<evidence type="ECO:0000256" key="4">
    <source>
        <dbReference type="ARBA" id="ARBA00022679"/>
    </source>
</evidence>
<dbReference type="SMART" id="SM00826">
    <property type="entry name" value="PKS_DH"/>
    <property type="match status" value="1"/>
</dbReference>
<dbReference type="PROSITE" id="PS00018">
    <property type="entry name" value="EF_HAND_1"/>
    <property type="match status" value="1"/>
</dbReference>
<feature type="domain" description="Carrier" evidence="10">
    <location>
        <begin position="5060"/>
        <end position="5135"/>
    </location>
</feature>
<evidence type="ECO:0000256" key="6">
    <source>
        <dbReference type="ARBA" id="ARBA00023268"/>
    </source>
</evidence>
<feature type="active site" description="Proton donor; for dehydratase activity" evidence="8">
    <location>
        <position position="4455"/>
    </location>
</feature>
<dbReference type="SMART" id="SM00823">
    <property type="entry name" value="PKS_PP"/>
    <property type="match status" value="4"/>
</dbReference>
<feature type="region of interest" description="Disordered" evidence="9">
    <location>
        <begin position="3214"/>
        <end position="3238"/>
    </location>
</feature>